<dbReference type="Gene3D" id="3.30.56.70">
    <property type="entry name" value="N2,N2-dimethylguanosine tRNA methyltransferase, C-terminal domain"/>
    <property type="match status" value="1"/>
</dbReference>
<reference evidence="11 12" key="1">
    <citation type="journal article" date="2019" name="Nat. Ecol. Evol.">
        <title>Megaphylogeny resolves global patterns of mushroom evolution.</title>
        <authorList>
            <person name="Varga T."/>
            <person name="Krizsan K."/>
            <person name="Foldi C."/>
            <person name="Dima B."/>
            <person name="Sanchez-Garcia M."/>
            <person name="Sanchez-Ramirez S."/>
            <person name="Szollosi G.J."/>
            <person name="Szarkandi J.G."/>
            <person name="Papp V."/>
            <person name="Albert L."/>
            <person name="Andreopoulos W."/>
            <person name="Angelini C."/>
            <person name="Antonin V."/>
            <person name="Barry K.W."/>
            <person name="Bougher N.L."/>
            <person name="Buchanan P."/>
            <person name="Buyck B."/>
            <person name="Bense V."/>
            <person name="Catcheside P."/>
            <person name="Chovatia M."/>
            <person name="Cooper J."/>
            <person name="Damon W."/>
            <person name="Desjardin D."/>
            <person name="Finy P."/>
            <person name="Geml J."/>
            <person name="Haridas S."/>
            <person name="Hughes K."/>
            <person name="Justo A."/>
            <person name="Karasinski D."/>
            <person name="Kautmanova I."/>
            <person name="Kiss B."/>
            <person name="Kocsube S."/>
            <person name="Kotiranta H."/>
            <person name="LaButti K.M."/>
            <person name="Lechner B.E."/>
            <person name="Liimatainen K."/>
            <person name="Lipzen A."/>
            <person name="Lukacs Z."/>
            <person name="Mihaltcheva S."/>
            <person name="Morgado L.N."/>
            <person name="Niskanen T."/>
            <person name="Noordeloos M.E."/>
            <person name="Ohm R.A."/>
            <person name="Ortiz-Santana B."/>
            <person name="Ovrebo C."/>
            <person name="Racz N."/>
            <person name="Riley R."/>
            <person name="Savchenko A."/>
            <person name="Shiryaev A."/>
            <person name="Soop K."/>
            <person name="Spirin V."/>
            <person name="Szebenyi C."/>
            <person name="Tomsovsky M."/>
            <person name="Tulloss R.E."/>
            <person name="Uehling J."/>
            <person name="Grigoriev I.V."/>
            <person name="Vagvolgyi C."/>
            <person name="Papp T."/>
            <person name="Martin F.M."/>
            <person name="Miettinen O."/>
            <person name="Hibbett D.S."/>
            <person name="Nagy L.G."/>
        </authorList>
    </citation>
    <scope>NUCLEOTIDE SEQUENCE [LARGE SCALE GENOMIC DNA]</scope>
    <source>
        <strain evidence="11 12">FP101781</strain>
    </source>
</reference>
<accession>A0A4Y7TS29</accession>
<dbReference type="InterPro" id="IPR029063">
    <property type="entry name" value="SAM-dependent_MTases_sf"/>
</dbReference>
<keyword evidence="5 9" id="KW-0819">tRNA processing</keyword>
<sequence>MASTAPATKEVPQGFVLHSENSSHILLDTNAAFLNPVQEFNRDLSVACIRTFGDETNRAKEAKWKEKQERRRRAALKETANVPGDDEAPAAKRVRVYNSDPAKMEADTSTSQDAADSAHYQPYRFTILEALSATGLRSIRYAKEIPLLKYVIANDLSPAAVEAMHRNVEVWKGPDGQMKTIPAKVRVNEGDAISLMYSHREEKDHVDVVDLDPYGTAAPFIDPAIQCVKDGGLLCVTCTDLAVLATNNYPEKWQALRLLLHTLATSAARYGKYITPLLSLSIDFYIRVFVRVDTQPAEVKKLLSKTSVVHVCTNCQSFYNQPLGRIVEKKSEKSGHITYLNRTNQNVVPERCQECESPLHVAGPMWNGPIHNPDFVGKVLGHLENNTDLYGTATRMKGMLTVAKEELDTLFYFVPSKIAGHFHCQTPSLEEIASALLNKGFKVSRSHASPGSLKTNASNREIHDAYRSYIKTNPVRTEKLAETSYTMRLLKKEAETEFDFTKHPDAALLSNVKLVRYQENPAANWGPGKKATGKIGTSNEKANANLKRKREEDAMAIDGKADKL</sequence>
<evidence type="ECO:0000256" key="1">
    <source>
        <dbReference type="ARBA" id="ARBA00022555"/>
    </source>
</evidence>
<keyword evidence="6 9" id="KW-0694">RNA-binding</keyword>
<evidence type="ECO:0000256" key="9">
    <source>
        <dbReference type="PROSITE-ProRule" id="PRU00958"/>
    </source>
</evidence>
<evidence type="ECO:0000313" key="11">
    <source>
        <dbReference type="EMBL" id="TEB36349.1"/>
    </source>
</evidence>
<gene>
    <name evidence="11" type="ORF">FA13DRAFT_1727938</name>
</gene>
<evidence type="ECO:0000256" key="7">
    <source>
        <dbReference type="ARBA" id="ARBA00039099"/>
    </source>
</evidence>
<dbReference type="STRING" id="71717.A0A4Y7TS29"/>
<dbReference type="Gene3D" id="3.40.50.150">
    <property type="entry name" value="Vaccinia Virus protein VP39"/>
    <property type="match status" value="1"/>
</dbReference>
<keyword evidence="3 9" id="KW-0808">Transferase</keyword>
<dbReference type="CDD" id="cd02440">
    <property type="entry name" value="AdoMet_MTases"/>
    <property type="match status" value="1"/>
</dbReference>
<dbReference type="PANTHER" id="PTHR10631:SF3">
    <property type="entry name" value="TRNA (GUANINE(26)-N(2))-DIMETHYLTRANSFERASE"/>
    <property type="match status" value="1"/>
</dbReference>
<evidence type="ECO:0000256" key="10">
    <source>
        <dbReference type="SAM" id="MobiDB-lite"/>
    </source>
</evidence>
<dbReference type="GO" id="GO:0000049">
    <property type="term" value="F:tRNA binding"/>
    <property type="evidence" value="ECO:0007669"/>
    <property type="project" value="UniProtKB-UniRule"/>
</dbReference>
<dbReference type="InterPro" id="IPR042296">
    <property type="entry name" value="tRNA_met_Trm1_C"/>
</dbReference>
<evidence type="ECO:0000256" key="6">
    <source>
        <dbReference type="ARBA" id="ARBA00022884"/>
    </source>
</evidence>
<proteinExistence type="inferred from homology"/>
<evidence type="ECO:0000256" key="4">
    <source>
        <dbReference type="ARBA" id="ARBA00022691"/>
    </source>
</evidence>
<comment type="catalytic activity">
    <reaction evidence="8 9">
        <text>guanosine(26) in tRNA + 2 S-adenosyl-L-methionine = N(2)-dimethylguanosine(26) in tRNA + 2 S-adenosyl-L-homocysteine + 2 H(+)</text>
        <dbReference type="Rhea" id="RHEA:43140"/>
        <dbReference type="Rhea" id="RHEA-COMP:10359"/>
        <dbReference type="Rhea" id="RHEA-COMP:10360"/>
        <dbReference type="ChEBI" id="CHEBI:15378"/>
        <dbReference type="ChEBI" id="CHEBI:57856"/>
        <dbReference type="ChEBI" id="CHEBI:59789"/>
        <dbReference type="ChEBI" id="CHEBI:74269"/>
        <dbReference type="ChEBI" id="CHEBI:74513"/>
        <dbReference type="EC" id="2.1.1.216"/>
    </reaction>
</comment>
<comment type="caution">
    <text evidence="11">The sequence shown here is derived from an EMBL/GenBank/DDBJ whole genome shotgun (WGS) entry which is preliminary data.</text>
</comment>
<dbReference type="SUPFAM" id="SSF53335">
    <property type="entry name" value="S-adenosyl-L-methionine-dependent methyltransferases"/>
    <property type="match status" value="1"/>
</dbReference>
<evidence type="ECO:0000256" key="8">
    <source>
        <dbReference type="ARBA" id="ARBA00051897"/>
    </source>
</evidence>
<dbReference type="EMBL" id="QPFP01000006">
    <property type="protein sequence ID" value="TEB36349.1"/>
    <property type="molecule type" value="Genomic_DNA"/>
</dbReference>
<name>A0A4Y7TS29_COPMI</name>
<feature type="compositionally biased region" description="Basic and acidic residues" evidence="10">
    <location>
        <begin position="549"/>
        <end position="564"/>
    </location>
</feature>
<dbReference type="NCBIfam" id="TIGR00308">
    <property type="entry name" value="TRM1"/>
    <property type="match status" value="1"/>
</dbReference>
<keyword evidence="2 9" id="KW-0489">Methyltransferase</keyword>
<dbReference type="FunFam" id="3.30.56.70:FF:000001">
    <property type="entry name" value="tRNA (guanine(26)-N(2))-dimethyltransferase"/>
    <property type="match status" value="1"/>
</dbReference>
<dbReference type="GO" id="GO:0160104">
    <property type="term" value="F:tRNA (guanine(26)-N2)-dimethyltransferase activity"/>
    <property type="evidence" value="ECO:0007669"/>
    <property type="project" value="UniProtKB-UniRule"/>
</dbReference>
<dbReference type="GO" id="GO:0002940">
    <property type="term" value="P:tRNA N2-guanine methylation"/>
    <property type="evidence" value="ECO:0007669"/>
    <property type="project" value="TreeGrafter"/>
</dbReference>
<dbReference type="OrthoDB" id="6349953at2759"/>
<keyword evidence="1 9" id="KW-0820">tRNA-binding</keyword>
<keyword evidence="12" id="KW-1185">Reference proteome</keyword>
<evidence type="ECO:0000256" key="3">
    <source>
        <dbReference type="ARBA" id="ARBA00022679"/>
    </source>
</evidence>
<evidence type="ECO:0000256" key="2">
    <source>
        <dbReference type="ARBA" id="ARBA00022603"/>
    </source>
</evidence>
<dbReference type="PROSITE" id="PS51626">
    <property type="entry name" value="SAM_MT_TRM1"/>
    <property type="match status" value="1"/>
</dbReference>
<dbReference type="PANTHER" id="PTHR10631">
    <property type="entry name" value="N 2 ,N 2 -DIMETHYLGUANOSINE TRNA METHYLTRANSFERASE"/>
    <property type="match status" value="1"/>
</dbReference>
<dbReference type="Proteomes" id="UP000298030">
    <property type="component" value="Unassembled WGS sequence"/>
</dbReference>
<evidence type="ECO:0000313" key="12">
    <source>
        <dbReference type="Proteomes" id="UP000298030"/>
    </source>
</evidence>
<feature type="region of interest" description="Disordered" evidence="10">
    <location>
        <begin position="524"/>
        <end position="564"/>
    </location>
</feature>
<protein>
    <recommendedName>
        <fullName evidence="7 9">tRNA (guanine(26)-N(2))-dimethyltransferase</fullName>
        <ecNumber evidence="7 9">2.1.1.216</ecNumber>
    </recommendedName>
</protein>
<keyword evidence="4 9" id="KW-0949">S-adenosyl-L-methionine</keyword>
<evidence type="ECO:0000256" key="5">
    <source>
        <dbReference type="ARBA" id="ARBA00022694"/>
    </source>
</evidence>
<comment type="similarity">
    <text evidence="9">Belongs to the class I-like SAM-binding methyltransferase superfamily. Trm1 family.</text>
</comment>
<dbReference type="AlphaFoldDB" id="A0A4Y7TS29"/>
<dbReference type="InterPro" id="IPR002905">
    <property type="entry name" value="Trm1"/>
</dbReference>
<organism evidence="11 12">
    <name type="scientific">Coprinellus micaceus</name>
    <name type="common">Glistening ink-cap mushroom</name>
    <name type="synonym">Coprinus micaceus</name>
    <dbReference type="NCBI Taxonomy" id="71717"/>
    <lineage>
        <taxon>Eukaryota</taxon>
        <taxon>Fungi</taxon>
        <taxon>Dikarya</taxon>
        <taxon>Basidiomycota</taxon>
        <taxon>Agaricomycotina</taxon>
        <taxon>Agaricomycetes</taxon>
        <taxon>Agaricomycetidae</taxon>
        <taxon>Agaricales</taxon>
        <taxon>Agaricineae</taxon>
        <taxon>Psathyrellaceae</taxon>
        <taxon>Coprinellus</taxon>
    </lineage>
</organism>
<feature type="region of interest" description="Disordered" evidence="10">
    <location>
        <begin position="60"/>
        <end position="115"/>
    </location>
</feature>
<dbReference type="GO" id="GO:0005634">
    <property type="term" value="C:nucleus"/>
    <property type="evidence" value="ECO:0007669"/>
    <property type="project" value="TreeGrafter"/>
</dbReference>
<feature type="compositionally biased region" description="Basic and acidic residues" evidence="10">
    <location>
        <begin position="60"/>
        <end position="69"/>
    </location>
</feature>
<dbReference type="Pfam" id="PF02005">
    <property type="entry name" value="TRM"/>
    <property type="match status" value="2"/>
</dbReference>
<dbReference type="EC" id="2.1.1.216" evidence="7 9"/>